<dbReference type="SUPFAM" id="SSF48726">
    <property type="entry name" value="Immunoglobulin"/>
    <property type="match status" value="1"/>
</dbReference>
<proteinExistence type="predicted"/>
<dbReference type="Ensembl" id="ENSSDUT00000024965.1">
    <property type="protein sequence ID" value="ENSSDUP00000024507.1"/>
    <property type="gene ID" value="ENSSDUG00000017800.1"/>
</dbReference>
<accession>A0A3B4V1R2</accession>
<dbReference type="GO" id="GO:0002376">
    <property type="term" value="P:immune system process"/>
    <property type="evidence" value="ECO:0007669"/>
    <property type="project" value="UniProtKB-KW"/>
</dbReference>
<dbReference type="Proteomes" id="UP000261420">
    <property type="component" value="Unplaced"/>
</dbReference>
<dbReference type="GeneTree" id="ENSGT01120000272306"/>
<dbReference type="GO" id="GO:0007166">
    <property type="term" value="P:cell surface receptor signaling pathway"/>
    <property type="evidence" value="ECO:0007669"/>
    <property type="project" value="TreeGrafter"/>
</dbReference>
<dbReference type="PANTHER" id="PTHR23268">
    <property type="entry name" value="T-CELL RECEPTOR BETA CHAIN"/>
    <property type="match status" value="1"/>
</dbReference>
<dbReference type="Gene3D" id="2.60.40.10">
    <property type="entry name" value="Immunoglobulins"/>
    <property type="match status" value="1"/>
</dbReference>
<organism evidence="2 3">
    <name type="scientific">Seriola dumerili</name>
    <name type="common">Greater amberjack</name>
    <name type="synonym">Caranx dumerili</name>
    <dbReference type="NCBI Taxonomy" id="41447"/>
    <lineage>
        <taxon>Eukaryota</taxon>
        <taxon>Metazoa</taxon>
        <taxon>Chordata</taxon>
        <taxon>Craniata</taxon>
        <taxon>Vertebrata</taxon>
        <taxon>Euteleostomi</taxon>
        <taxon>Actinopterygii</taxon>
        <taxon>Neopterygii</taxon>
        <taxon>Teleostei</taxon>
        <taxon>Neoteleostei</taxon>
        <taxon>Acanthomorphata</taxon>
        <taxon>Carangaria</taxon>
        <taxon>Carangiformes</taxon>
        <taxon>Carangidae</taxon>
        <taxon>Seriola</taxon>
    </lineage>
</organism>
<dbReference type="AlphaFoldDB" id="A0A3B4V1R2"/>
<dbReference type="InterPro" id="IPR050413">
    <property type="entry name" value="TCR_beta_variable"/>
</dbReference>
<keyword evidence="3" id="KW-1185">Reference proteome</keyword>
<keyword evidence="1" id="KW-0391">Immunity</keyword>
<reference evidence="2" key="1">
    <citation type="submission" date="2025-08" db="UniProtKB">
        <authorList>
            <consortium name="Ensembl"/>
        </authorList>
    </citation>
    <scope>IDENTIFICATION</scope>
</reference>
<protein>
    <submittedName>
        <fullName evidence="2">Uncharacterized protein</fullName>
    </submittedName>
</protein>
<name>A0A3B4V1R2_SERDU</name>
<sequence length="121" mass="13599">MLCSSLSDQVHQSPVDIYSKSGEEATINCSHSIQSYKRILWYKQLKNKQLQLLGYMELTIAYPEPGLDVKMGGSADKDQTCTLTIERLNSSAVYFCAASYHSASYHCSSVQKPPHQFLLFV</sequence>
<evidence type="ECO:0000313" key="3">
    <source>
        <dbReference type="Proteomes" id="UP000261420"/>
    </source>
</evidence>
<evidence type="ECO:0000256" key="1">
    <source>
        <dbReference type="ARBA" id="ARBA00022859"/>
    </source>
</evidence>
<evidence type="ECO:0000313" key="2">
    <source>
        <dbReference type="Ensembl" id="ENSSDUP00000024507.1"/>
    </source>
</evidence>
<dbReference type="OMA" id="CYLSSWT"/>
<dbReference type="InterPro" id="IPR036179">
    <property type="entry name" value="Ig-like_dom_sf"/>
</dbReference>
<dbReference type="GO" id="GO:0005886">
    <property type="term" value="C:plasma membrane"/>
    <property type="evidence" value="ECO:0007669"/>
    <property type="project" value="TreeGrafter"/>
</dbReference>
<reference evidence="2" key="2">
    <citation type="submission" date="2025-09" db="UniProtKB">
        <authorList>
            <consortium name="Ensembl"/>
        </authorList>
    </citation>
    <scope>IDENTIFICATION</scope>
</reference>
<dbReference type="InterPro" id="IPR013783">
    <property type="entry name" value="Ig-like_fold"/>
</dbReference>
<dbReference type="PANTHER" id="PTHR23268:SF102">
    <property type="entry name" value="IMMUNOGLOBULIN V-SET DOMAIN-CONTAINING PROTEIN"/>
    <property type="match status" value="1"/>
</dbReference>